<protein>
    <submittedName>
        <fullName evidence="3">Uncharacterized protein LOC127746619</fullName>
    </submittedName>
</protein>
<dbReference type="KEGG" id="adu:127746619"/>
<name>A0A9C6TH35_ARADU</name>
<proteinExistence type="predicted"/>
<dbReference type="InterPro" id="IPR004242">
    <property type="entry name" value="Transposase_21"/>
</dbReference>
<dbReference type="GeneID" id="127746619"/>
<dbReference type="PANTHER" id="PTHR10775:SF158">
    <property type="entry name" value="TNP2-LIKE TRANSPOSON PROTEIN"/>
    <property type="match status" value="1"/>
</dbReference>
<gene>
    <name evidence="3" type="primary">LOC127746619</name>
</gene>
<reference evidence="3" key="2">
    <citation type="submission" date="2025-08" db="UniProtKB">
        <authorList>
            <consortium name="RefSeq"/>
        </authorList>
    </citation>
    <scope>IDENTIFICATION</scope>
    <source>
        <tissue evidence="3">Whole plant</tissue>
    </source>
</reference>
<accession>A0A9C6TH35</accession>
<evidence type="ECO:0000259" key="1">
    <source>
        <dbReference type="Pfam" id="PF13963"/>
    </source>
</evidence>
<keyword evidence="2" id="KW-1185">Reference proteome</keyword>
<dbReference type="Pfam" id="PF02992">
    <property type="entry name" value="Transposase_21"/>
    <property type="match status" value="2"/>
</dbReference>
<dbReference type="Proteomes" id="UP000515211">
    <property type="component" value="Chromosome 4"/>
</dbReference>
<sequence>MNIIKVDIDKSWISRPRGSVEYKAGLNKFLDFAFANASSNGMIYCPCPSCGFRLFQTREDAYDHLLLKSFPAKYTFWLHHGERRVGDSSTETQEIDPGSVYRDPMRDMVREAFNFPGSVVDEDDSGNKDSEGDAEELPYLYSEPSQAARHFDELLEDGEQELYPGCAKFSKLAFLVRLYHIKCMCGVSDKAFGMILELLCEAFEHAKIRLHCTMPRGSYESSRMFMSSKTSVDMLWHKKGPNSDGFLRHPRDGEAWKAFYKRYTHFSGDPRSVRLALASDGFNPFGNLSSRYSIWPPLIDELKQLWGGVDTYDASEKKTFKLHAALMWTISDFPGLGNLSGWNTYGGRACPTCNLDAESKRLTFSQKWCFMGHRRFLNQSHRFRQDRLDNVHVKLGKVQTEASKRARGQQASLQDESPWKKRSIFFDLPYWEYNLLRHNLDVIHIEKNVCDNIIYTILNDNGKSKDNLKARKDLQLMGIRRELWP</sequence>
<dbReference type="InterPro" id="IPR029480">
    <property type="entry name" value="Transpos_assoc"/>
</dbReference>
<dbReference type="RefSeq" id="XP_052116456.1">
    <property type="nucleotide sequence ID" value="XM_052260496.1"/>
</dbReference>
<dbReference type="PANTHER" id="PTHR10775">
    <property type="entry name" value="OS08G0208400 PROTEIN"/>
    <property type="match status" value="1"/>
</dbReference>
<evidence type="ECO:0000313" key="3">
    <source>
        <dbReference type="RefSeq" id="XP_052116456.1"/>
    </source>
</evidence>
<organism evidence="2 3">
    <name type="scientific">Arachis duranensis</name>
    <name type="common">Wild peanut</name>
    <dbReference type="NCBI Taxonomy" id="130453"/>
    <lineage>
        <taxon>Eukaryota</taxon>
        <taxon>Viridiplantae</taxon>
        <taxon>Streptophyta</taxon>
        <taxon>Embryophyta</taxon>
        <taxon>Tracheophyta</taxon>
        <taxon>Spermatophyta</taxon>
        <taxon>Magnoliopsida</taxon>
        <taxon>eudicotyledons</taxon>
        <taxon>Gunneridae</taxon>
        <taxon>Pentapetalae</taxon>
        <taxon>rosids</taxon>
        <taxon>fabids</taxon>
        <taxon>Fabales</taxon>
        <taxon>Fabaceae</taxon>
        <taxon>Papilionoideae</taxon>
        <taxon>50 kb inversion clade</taxon>
        <taxon>dalbergioids sensu lato</taxon>
        <taxon>Dalbergieae</taxon>
        <taxon>Pterocarpus clade</taxon>
        <taxon>Arachis</taxon>
    </lineage>
</organism>
<feature type="domain" description="Transposase-associated" evidence="1">
    <location>
        <begin position="10"/>
        <end position="82"/>
    </location>
</feature>
<dbReference type="Pfam" id="PF13963">
    <property type="entry name" value="Transpos_assoc"/>
    <property type="match status" value="1"/>
</dbReference>
<reference evidence="2" key="1">
    <citation type="journal article" date="2016" name="Nat. Genet.">
        <title>The genome sequences of Arachis duranensis and Arachis ipaensis, the diploid ancestors of cultivated peanut.</title>
        <authorList>
            <person name="Bertioli D.J."/>
            <person name="Cannon S.B."/>
            <person name="Froenicke L."/>
            <person name="Huang G."/>
            <person name="Farmer A.D."/>
            <person name="Cannon E.K."/>
            <person name="Liu X."/>
            <person name="Gao D."/>
            <person name="Clevenger J."/>
            <person name="Dash S."/>
            <person name="Ren L."/>
            <person name="Moretzsohn M.C."/>
            <person name="Shirasawa K."/>
            <person name="Huang W."/>
            <person name="Vidigal B."/>
            <person name="Abernathy B."/>
            <person name="Chu Y."/>
            <person name="Niederhuth C.E."/>
            <person name="Umale P."/>
            <person name="Araujo A.C."/>
            <person name="Kozik A."/>
            <person name="Kim K.D."/>
            <person name="Burow M.D."/>
            <person name="Varshney R.K."/>
            <person name="Wang X."/>
            <person name="Zhang X."/>
            <person name="Barkley N."/>
            <person name="Guimaraes P.M."/>
            <person name="Isobe S."/>
            <person name="Guo B."/>
            <person name="Liao B."/>
            <person name="Stalker H.T."/>
            <person name="Schmitz R.J."/>
            <person name="Scheffler B.E."/>
            <person name="Leal-Bertioli S.C."/>
            <person name="Xun X."/>
            <person name="Jackson S.A."/>
            <person name="Michelmore R."/>
            <person name="Ozias-Akins P."/>
        </authorList>
    </citation>
    <scope>NUCLEOTIDE SEQUENCE [LARGE SCALE GENOMIC DNA]</scope>
    <source>
        <strain evidence="2">cv. V14167</strain>
    </source>
</reference>
<evidence type="ECO:0000313" key="2">
    <source>
        <dbReference type="Proteomes" id="UP000515211"/>
    </source>
</evidence>
<dbReference type="AlphaFoldDB" id="A0A9C6TH35"/>